<comment type="similarity">
    <text evidence="3">Belongs to the zyxin/ajuba family.</text>
</comment>
<evidence type="ECO:0000256" key="9">
    <source>
        <dbReference type="ARBA" id="ARBA00022949"/>
    </source>
</evidence>
<feature type="domain" description="LIM zinc-binding" evidence="15">
    <location>
        <begin position="471"/>
        <end position="532"/>
    </location>
</feature>
<evidence type="ECO:0000256" key="7">
    <source>
        <dbReference type="ARBA" id="ARBA00022833"/>
    </source>
</evidence>
<dbReference type="SUPFAM" id="SSF57716">
    <property type="entry name" value="Glucocorticoid receptor-like (DNA-binding domain)"/>
    <property type="match status" value="3"/>
</dbReference>
<feature type="domain" description="LIM zinc-binding" evidence="15">
    <location>
        <begin position="591"/>
        <end position="658"/>
    </location>
</feature>
<feature type="compositionally biased region" description="Polar residues" evidence="14">
    <location>
        <begin position="167"/>
        <end position="179"/>
    </location>
</feature>
<dbReference type="Gene3D" id="2.10.110.10">
    <property type="entry name" value="Cysteine Rich Protein"/>
    <property type="match status" value="3"/>
</dbReference>
<proteinExistence type="inferred from homology"/>
<feature type="compositionally biased region" description="Acidic residues" evidence="14">
    <location>
        <begin position="122"/>
        <end position="135"/>
    </location>
</feature>
<protein>
    <recommendedName>
        <fullName evidence="12">Zyxin</fullName>
    </recommendedName>
</protein>
<dbReference type="Proteomes" id="UP000663829">
    <property type="component" value="Unassembled WGS sequence"/>
</dbReference>
<dbReference type="OrthoDB" id="25414at2759"/>
<feature type="compositionally biased region" description="Low complexity" evidence="14">
    <location>
        <begin position="421"/>
        <end position="435"/>
    </location>
</feature>
<dbReference type="Pfam" id="PF00412">
    <property type="entry name" value="LIM"/>
    <property type="match status" value="3"/>
</dbReference>
<feature type="region of interest" description="Disordered" evidence="14">
    <location>
        <begin position="70"/>
        <end position="99"/>
    </location>
</feature>
<dbReference type="PANTHER" id="PTHR24207">
    <property type="entry name" value="ZYX102 PROTEIN"/>
    <property type="match status" value="1"/>
</dbReference>
<evidence type="ECO:0000313" key="16">
    <source>
        <dbReference type="EMBL" id="CAF0736912.1"/>
    </source>
</evidence>
<dbReference type="InterPro" id="IPR001781">
    <property type="entry name" value="Znf_LIM"/>
</dbReference>
<dbReference type="GO" id="GO:0098609">
    <property type="term" value="P:cell-cell adhesion"/>
    <property type="evidence" value="ECO:0007669"/>
    <property type="project" value="TreeGrafter"/>
</dbReference>
<dbReference type="FunFam" id="2.10.110.10:FF:000027">
    <property type="entry name" value="lipoma-preferred partner isoform X1"/>
    <property type="match status" value="1"/>
</dbReference>
<dbReference type="FunFam" id="2.10.110.10:FF:000047">
    <property type="entry name" value="lipoma-preferred partner isoform X1"/>
    <property type="match status" value="1"/>
</dbReference>
<evidence type="ECO:0000256" key="3">
    <source>
        <dbReference type="ARBA" id="ARBA00009611"/>
    </source>
</evidence>
<dbReference type="CDD" id="cd09350">
    <property type="entry name" value="LIM1_TRIP6"/>
    <property type="match status" value="1"/>
</dbReference>
<keyword evidence="6" id="KW-0677">Repeat</keyword>
<evidence type="ECO:0000256" key="10">
    <source>
        <dbReference type="ARBA" id="ARBA00023038"/>
    </source>
</evidence>
<evidence type="ECO:0000256" key="11">
    <source>
        <dbReference type="ARBA" id="ARBA00023212"/>
    </source>
</evidence>
<gene>
    <name evidence="16" type="ORF">GPM918_LOCUS33</name>
    <name evidence="17" type="ORF">SRO942_LOCUS34</name>
</gene>
<dbReference type="PANTHER" id="PTHR24207:SF2">
    <property type="entry name" value="ZYX102 PROTEIN"/>
    <property type="match status" value="1"/>
</dbReference>
<feature type="region of interest" description="Disordered" evidence="14">
    <location>
        <begin position="374"/>
        <end position="445"/>
    </location>
</feature>
<evidence type="ECO:0000256" key="6">
    <source>
        <dbReference type="ARBA" id="ARBA00022737"/>
    </source>
</evidence>
<keyword evidence="11" id="KW-0206">Cytoskeleton</keyword>
<keyword evidence="10 13" id="KW-0440">LIM domain</keyword>
<organism evidence="16 18">
    <name type="scientific">Didymodactylos carnosus</name>
    <dbReference type="NCBI Taxonomy" id="1234261"/>
    <lineage>
        <taxon>Eukaryota</taxon>
        <taxon>Metazoa</taxon>
        <taxon>Spiralia</taxon>
        <taxon>Gnathifera</taxon>
        <taxon>Rotifera</taxon>
        <taxon>Eurotatoria</taxon>
        <taxon>Bdelloidea</taxon>
        <taxon>Philodinida</taxon>
        <taxon>Philodinidae</taxon>
        <taxon>Didymodactylos</taxon>
    </lineage>
</organism>
<dbReference type="GO" id="GO:0046872">
    <property type="term" value="F:metal ion binding"/>
    <property type="evidence" value="ECO:0007669"/>
    <property type="project" value="UniProtKB-KW"/>
</dbReference>
<keyword evidence="5 13" id="KW-0479">Metal-binding</keyword>
<sequence length="683" mass="76615">MTSKGFVQTQAQQFNRYQPSQNFSSHTTTPTLRSRTTSPQTTNDQFNTLSSLSSTPISSSSLLLTRPFYRQTTFSPPPNFGRSIKTNHNPQRRYSANNQHQNAICDQDEIEQCYSLTKNELDSNEDDESSDESSDESNLIEFPPPPREFLTPNYDDHIKNDKKEPYNFTTKQSCSPTRMTPTNSFVHTVVYRSDSSSSLSNSYHSDLESSSSPVAMNLQHATDRKTPTSRAMISVSSSQTPLITIAAGSPTRSEIRVAASPKLPKATTVREIRISRPDSPSITLNRNQIGNGTPGINSGTGGAFHISVGAPNHKHYQQQSENFSSSSPINVRGRTSPAFRLIDVPVQRENNDIRDNQYMSNLISNRFKPLFAYSNNNTNNINPSTLDRRSPAPSQRPISRGATPPFSLSTLPPHSSPVPSPSSVSSPSQPLSSTLMRNVRGGSTEKEADIDHLTRMLMKSMNTSNEPNFFGMCARCNDEIIGQENGLVAMDRMYHVACFTCSMCACRLRGMHFYAMENKPYCEPCYINSLEKCIACSRPITDRILRATGKPYHPHCFRCVACTRSLDGIPFTIDATMQIHCIDCFHRKFAPRCYACNKPILPTPGQEETIRIVALDRSYHVDCYRCESCQIQFATDEGCYPLNDHILCIKCNRNHHHNNQKSKITAIIDNHYHHHLQNNIDDL</sequence>
<feature type="compositionally biased region" description="Basic and acidic residues" evidence="14">
    <location>
        <begin position="154"/>
        <end position="165"/>
    </location>
</feature>
<feature type="compositionally biased region" description="Polar residues" evidence="14">
    <location>
        <begin position="14"/>
        <end position="23"/>
    </location>
</feature>
<evidence type="ECO:0000256" key="5">
    <source>
        <dbReference type="ARBA" id="ARBA00022723"/>
    </source>
</evidence>
<comment type="caution">
    <text evidence="16">The sequence shown here is derived from an EMBL/GenBank/DDBJ whole genome shotgun (WGS) entry which is preliminary data.</text>
</comment>
<feature type="region of interest" description="Disordered" evidence="14">
    <location>
        <begin position="14"/>
        <end position="57"/>
    </location>
</feature>
<dbReference type="GO" id="GO:0005925">
    <property type="term" value="C:focal adhesion"/>
    <property type="evidence" value="ECO:0007669"/>
    <property type="project" value="UniProtKB-SubCell"/>
</dbReference>
<evidence type="ECO:0000256" key="4">
    <source>
        <dbReference type="ARBA" id="ARBA00022490"/>
    </source>
</evidence>
<dbReference type="GO" id="GO:0001725">
    <property type="term" value="C:stress fiber"/>
    <property type="evidence" value="ECO:0007669"/>
    <property type="project" value="TreeGrafter"/>
</dbReference>
<feature type="region of interest" description="Disordered" evidence="14">
    <location>
        <begin position="121"/>
        <end position="179"/>
    </location>
</feature>
<evidence type="ECO:0000256" key="12">
    <source>
        <dbReference type="ARBA" id="ARBA00039396"/>
    </source>
</evidence>
<feature type="compositionally biased region" description="Low complexity" evidence="14">
    <location>
        <begin position="24"/>
        <end position="57"/>
    </location>
</feature>
<accession>A0A813NK92</accession>
<dbReference type="AlphaFoldDB" id="A0A813NK92"/>
<evidence type="ECO:0000256" key="2">
    <source>
        <dbReference type="ARBA" id="ARBA00004246"/>
    </source>
</evidence>
<evidence type="ECO:0000256" key="1">
    <source>
        <dbReference type="ARBA" id="ARBA00004245"/>
    </source>
</evidence>
<dbReference type="FunFam" id="2.10.110.10:FF:000057">
    <property type="entry name" value="Zyxin"/>
    <property type="match status" value="1"/>
</dbReference>
<keyword evidence="8" id="KW-0130">Cell adhesion</keyword>
<evidence type="ECO:0000256" key="14">
    <source>
        <dbReference type="SAM" id="MobiDB-lite"/>
    </source>
</evidence>
<evidence type="ECO:0000259" key="15">
    <source>
        <dbReference type="PROSITE" id="PS50023"/>
    </source>
</evidence>
<dbReference type="PROSITE" id="PS50023">
    <property type="entry name" value="LIM_DOMAIN_2"/>
    <property type="match status" value="2"/>
</dbReference>
<comment type="subcellular location">
    <subcellularLocation>
        <location evidence="2">Cell junction</location>
        <location evidence="2">Focal adhesion</location>
    </subcellularLocation>
    <subcellularLocation>
        <location evidence="1">Cytoplasm</location>
        <location evidence="1">Cytoskeleton</location>
    </subcellularLocation>
</comment>
<dbReference type="EMBL" id="CAJNOQ010000003">
    <property type="protein sequence ID" value="CAF0736912.1"/>
    <property type="molecule type" value="Genomic_DNA"/>
</dbReference>
<dbReference type="PROSITE" id="PS00478">
    <property type="entry name" value="LIM_DOMAIN_1"/>
    <property type="match status" value="1"/>
</dbReference>
<reference evidence="16" key="1">
    <citation type="submission" date="2021-02" db="EMBL/GenBank/DDBJ databases">
        <authorList>
            <person name="Nowell W R."/>
        </authorList>
    </citation>
    <scope>NUCLEOTIDE SEQUENCE</scope>
</reference>
<keyword evidence="9" id="KW-0965">Cell junction</keyword>
<evidence type="ECO:0000313" key="17">
    <source>
        <dbReference type="EMBL" id="CAF3514891.1"/>
    </source>
</evidence>
<evidence type="ECO:0000313" key="18">
    <source>
        <dbReference type="Proteomes" id="UP000663829"/>
    </source>
</evidence>
<name>A0A813NK92_9BILA</name>
<dbReference type="EMBL" id="CAJOBC010000003">
    <property type="protein sequence ID" value="CAF3514891.1"/>
    <property type="molecule type" value="Genomic_DNA"/>
</dbReference>
<keyword evidence="18" id="KW-1185">Reference proteome</keyword>
<feature type="compositionally biased region" description="Polar residues" evidence="14">
    <location>
        <begin position="84"/>
        <end position="99"/>
    </location>
</feature>
<evidence type="ECO:0000256" key="8">
    <source>
        <dbReference type="ARBA" id="ARBA00022889"/>
    </source>
</evidence>
<keyword evidence="4" id="KW-0963">Cytoplasm</keyword>
<dbReference type="Proteomes" id="UP000681722">
    <property type="component" value="Unassembled WGS sequence"/>
</dbReference>
<feature type="compositionally biased region" description="Low complexity" evidence="14">
    <location>
        <begin position="404"/>
        <end position="413"/>
    </location>
</feature>
<evidence type="ECO:0000256" key="13">
    <source>
        <dbReference type="PROSITE-ProRule" id="PRU00125"/>
    </source>
</evidence>
<dbReference type="CDD" id="cd09357">
    <property type="entry name" value="LIM3_Zyxin_like"/>
    <property type="match status" value="1"/>
</dbReference>
<keyword evidence="7 13" id="KW-0862">Zinc</keyword>
<dbReference type="SMART" id="SM00132">
    <property type="entry name" value="LIM"/>
    <property type="match status" value="3"/>
</dbReference>